<dbReference type="PROSITE" id="PS00107">
    <property type="entry name" value="PROTEIN_KINASE_ATP"/>
    <property type="match status" value="1"/>
</dbReference>
<proteinExistence type="predicted"/>
<dbReference type="EMBL" id="JACGCM010002082">
    <property type="protein sequence ID" value="KAF6145273.1"/>
    <property type="molecule type" value="Genomic_DNA"/>
</dbReference>
<dbReference type="SUPFAM" id="SSF56112">
    <property type="entry name" value="Protein kinase-like (PK-like)"/>
    <property type="match status" value="1"/>
</dbReference>
<accession>A0A7J7LRJ6</accession>
<reference evidence="2 3" key="1">
    <citation type="journal article" date="2020" name="IScience">
        <title>Genome Sequencing of the Endangered Kingdonia uniflora (Circaeasteraceae, Ranunculales) Reveals Potential Mechanisms of Evolutionary Specialization.</title>
        <authorList>
            <person name="Sun Y."/>
            <person name="Deng T."/>
            <person name="Zhang A."/>
            <person name="Moore M.J."/>
            <person name="Landis J.B."/>
            <person name="Lin N."/>
            <person name="Zhang H."/>
            <person name="Zhang X."/>
            <person name="Huang J."/>
            <person name="Zhang X."/>
            <person name="Sun H."/>
            <person name="Wang H."/>
        </authorList>
    </citation>
    <scope>NUCLEOTIDE SEQUENCE [LARGE SCALE GENOMIC DNA]</scope>
    <source>
        <strain evidence="2">TB1705</strain>
        <tissue evidence="2">Leaf</tissue>
    </source>
</reference>
<dbReference type="InterPro" id="IPR011009">
    <property type="entry name" value="Kinase-like_dom_sf"/>
</dbReference>
<evidence type="ECO:0000256" key="1">
    <source>
        <dbReference type="PROSITE-ProRule" id="PRU10141"/>
    </source>
</evidence>
<dbReference type="GO" id="GO:0005524">
    <property type="term" value="F:ATP binding"/>
    <property type="evidence" value="ECO:0007669"/>
    <property type="project" value="UniProtKB-UniRule"/>
</dbReference>
<keyword evidence="1" id="KW-0067">ATP-binding</keyword>
<protein>
    <submittedName>
        <fullName evidence="2">Uncharacterized protein</fullName>
    </submittedName>
</protein>
<comment type="caution">
    <text evidence="2">The sequence shown here is derived from an EMBL/GenBank/DDBJ whole genome shotgun (WGS) entry which is preliminary data.</text>
</comment>
<dbReference type="InterPro" id="IPR017441">
    <property type="entry name" value="Protein_kinase_ATP_BS"/>
</dbReference>
<dbReference type="Proteomes" id="UP000541444">
    <property type="component" value="Unassembled WGS sequence"/>
</dbReference>
<keyword evidence="3" id="KW-1185">Reference proteome</keyword>
<evidence type="ECO:0000313" key="2">
    <source>
        <dbReference type="EMBL" id="KAF6145273.1"/>
    </source>
</evidence>
<dbReference type="AlphaFoldDB" id="A0A7J7LRJ6"/>
<name>A0A7J7LRJ6_9MAGN</name>
<feature type="non-terminal residue" evidence="2">
    <location>
        <position position="1"/>
    </location>
</feature>
<keyword evidence="1" id="KW-0547">Nucleotide-binding</keyword>
<dbReference type="Gene3D" id="3.30.200.20">
    <property type="entry name" value="Phosphorylase Kinase, domain 1"/>
    <property type="match status" value="1"/>
</dbReference>
<evidence type="ECO:0000313" key="3">
    <source>
        <dbReference type="Proteomes" id="UP000541444"/>
    </source>
</evidence>
<feature type="binding site" evidence="1">
    <location>
        <position position="52"/>
    </location>
    <ligand>
        <name>ATP</name>
        <dbReference type="ChEBI" id="CHEBI:30616"/>
    </ligand>
</feature>
<sequence length="141" mass="16056">MLKTQDENNNHRKLSYEDIQMATNSFKDEIGRGGSGSVSRGVSKDGTLVAVKQVLLWGSGDLWRFEDKISRLVDGLNSRVRENEVDRHFWSEVFREMIIEPEAQKTVVREIAMDEIAIEDERILGGELIRCGTAGHLGYFR</sequence>
<organism evidence="2 3">
    <name type="scientific">Kingdonia uniflora</name>
    <dbReference type="NCBI Taxonomy" id="39325"/>
    <lineage>
        <taxon>Eukaryota</taxon>
        <taxon>Viridiplantae</taxon>
        <taxon>Streptophyta</taxon>
        <taxon>Embryophyta</taxon>
        <taxon>Tracheophyta</taxon>
        <taxon>Spermatophyta</taxon>
        <taxon>Magnoliopsida</taxon>
        <taxon>Ranunculales</taxon>
        <taxon>Circaeasteraceae</taxon>
        <taxon>Kingdonia</taxon>
    </lineage>
</organism>
<gene>
    <name evidence="2" type="ORF">GIB67_041468</name>
</gene>